<organism evidence="1">
    <name type="scientific">Salmonella enterica subsp. enterica serovar Glostrup</name>
    <dbReference type="NCBI Taxonomy" id="1151180"/>
    <lineage>
        <taxon>Bacteria</taxon>
        <taxon>Pseudomonadati</taxon>
        <taxon>Pseudomonadota</taxon>
        <taxon>Gammaproteobacteria</taxon>
        <taxon>Enterobacterales</taxon>
        <taxon>Enterobacteriaceae</taxon>
        <taxon>Salmonella</taxon>
    </lineage>
</organism>
<dbReference type="AlphaFoldDB" id="A0A5I6PZ16"/>
<comment type="caution">
    <text evidence="1">The sequence shown here is derived from an EMBL/GenBank/DDBJ whole genome shotgun (WGS) entry which is preliminary data.</text>
</comment>
<name>A0A5I6PZ16_SALET</name>
<dbReference type="EMBL" id="AAIQMM010000029">
    <property type="protein sequence ID" value="ECH0896811.1"/>
    <property type="molecule type" value="Genomic_DNA"/>
</dbReference>
<evidence type="ECO:0000313" key="1">
    <source>
        <dbReference type="EMBL" id="ECH0896811.1"/>
    </source>
</evidence>
<proteinExistence type="predicted"/>
<sequence length="64" mass="7307">MAAKYTEKDVLRMRQQNVQRIVDFITQEYPDDEINHAGEALWLAMQMICGPYGAACIVRSSQVC</sequence>
<reference evidence="1" key="1">
    <citation type="submission" date="2019-07" db="EMBL/GenBank/DDBJ databases">
        <authorList>
            <person name="Ashton P.M."/>
            <person name="Dallman T."/>
            <person name="Nair S."/>
            <person name="De Pinna E."/>
            <person name="Peters T."/>
            <person name="Grant K."/>
        </authorList>
    </citation>
    <scope>NUCLEOTIDE SEQUENCE</scope>
    <source>
        <strain evidence="1">773673</strain>
    </source>
</reference>
<protein>
    <submittedName>
        <fullName evidence="1">Uncharacterized protein</fullName>
    </submittedName>
</protein>
<gene>
    <name evidence="1" type="ORF">FPD99_22935</name>
</gene>
<accession>A0A5I6PZ16</accession>